<gene>
    <name evidence="1" type="ORF">BJ138DRAFT_71549</name>
</gene>
<proteinExistence type="predicted"/>
<protein>
    <submittedName>
        <fullName evidence="1">Uncharacterized protein</fullName>
    </submittedName>
</protein>
<keyword evidence="2" id="KW-1185">Reference proteome</keyword>
<dbReference type="Proteomes" id="UP000790377">
    <property type="component" value="Unassembled WGS sequence"/>
</dbReference>
<sequence length="491" mass="54999">MKIGHGLNPCTTNMQHVVLLNPDDPSLRVVLLDTPGIGDTFDDDSEILQRIADWVMCSYDKKMKIKGVIYLRSIALNRAGGTRLTNYTLLNHLCAGEVASSTVLATTHWANVGVEIGLQREQELSRSFWKEKDALKFKTRTVQFQDTHESAWDIINLLIRKDEVTDYRDSARHLLHKTTATSNSNKNGGNESTLDSEPHGISVRCDGFEEASNSRSRNIVIFGETGAGKSSLVNMIVGSEVAATSPHTFACTLDARDYEISIGTQKYRIYDTVGLNEPKKMEQKHSHLDAIEKAYRLFASLSAAGGIHLLIFCFKAGRLTEAVRQTYQLFYDFICDSRVNVALVITHVEKFTPMEDWWAINRSEFDACGIQPVAHACITTLAGAEGDVIQQQKYEASRAKIRALLEDYGSGKPFVKGRIVWTVSVIRRLEDMLELMRILPPRHSTKGMVQYLTQNGLMSEEDAEIIAERIRRVDSDTESTGGNARFRIFGK</sequence>
<accession>A0ACB8ACB0</accession>
<organism evidence="1 2">
    <name type="scientific">Hygrophoropsis aurantiaca</name>
    <dbReference type="NCBI Taxonomy" id="72124"/>
    <lineage>
        <taxon>Eukaryota</taxon>
        <taxon>Fungi</taxon>
        <taxon>Dikarya</taxon>
        <taxon>Basidiomycota</taxon>
        <taxon>Agaricomycotina</taxon>
        <taxon>Agaricomycetes</taxon>
        <taxon>Agaricomycetidae</taxon>
        <taxon>Boletales</taxon>
        <taxon>Coniophorineae</taxon>
        <taxon>Hygrophoropsidaceae</taxon>
        <taxon>Hygrophoropsis</taxon>
    </lineage>
</organism>
<evidence type="ECO:0000313" key="1">
    <source>
        <dbReference type="EMBL" id="KAH7910733.1"/>
    </source>
</evidence>
<name>A0ACB8ACB0_9AGAM</name>
<dbReference type="EMBL" id="MU267702">
    <property type="protein sequence ID" value="KAH7910733.1"/>
    <property type="molecule type" value="Genomic_DNA"/>
</dbReference>
<evidence type="ECO:0000313" key="2">
    <source>
        <dbReference type="Proteomes" id="UP000790377"/>
    </source>
</evidence>
<comment type="caution">
    <text evidence="1">The sequence shown here is derived from an EMBL/GenBank/DDBJ whole genome shotgun (WGS) entry which is preliminary data.</text>
</comment>
<reference evidence="1" key="1">
    <citation type="journal article" date="2021" name="New Phytol.">
        <title>Evolutionary innovations through gain and loss of genes in the ectomycorrhizal Boletales.</title>
        <authorList>
            <person name="Wu G."/>
            <person name="Miyauchi S."/>
            <person name="Morin E."/>
            <person name="Kuo A."/>
            <person name="Drula E."/>
            <person name="Varga T."/>
            <person name="Kohler A."/>
            <person name="Feng B."/>
            <person name="Cao Y."/>
            <person name="Lipzen A."/>
            <person name="Daum C."/>
            <person name="Hundley H."/>
            <person name="Pangilinan J."/>
            <person name="Johnson J."/>
            <person name="Barry K."/>
            <person name="LaButti K."/>
            <person name="Ng V."/>
            <person name="Ahrendt S."/>
            <person name="Min B."/>
            <person name="Choi I.G."/>
            <person name="Park H."/>
            <person name="Plett J.M."/>
            <person name="Magnuson J."/>
            <person name="Spatafora J.W."/>
            <person name="Nagy L.G."/>
            <person name="Henrissat B."/>
            <person name="Grigoriev I.V."/>
            <person name="Yang Z.L."/>
            <person name="Xu J."/>
            <person name="Martin F.M."/>
        </authorList>
    </citation>
    <scope>NUCLEOTIDE SEQUENCE</scope>
    <source>
        <strain evidence="1">ATCC 28755</strain>
    </source>
</reference>